<dbReference type="InParanoid" id="A2G4A5"/>
<proteinExistence type="predicted"/>
<dbReference type="InterPro" id="IPR031570">
    <property type="entry name" value="NBEA/BDCP_DUF4704"/>
</dbReference>
<dbReference type="PANTHER" id="PTHR13743:SF161">
    <property type="entry name" value="BEIGE_BEACH DOMAIN CONTAINING PROTEIN"/>
    <property type="match status" value="1"/>
</dbReference>
<dbReference type="VEuPathDB" id="TrichDB:TVAGG3_0776800"/>
<dbReference type="EMBL" id="DS114366">
    <property type="protein sequence ID" value="EAX88018.1"/>
    <property type="molecule type" value="Genomic_DNA"/>
</dbReference>
<dbReference type="OrthoDB" id="10672230at2759"/>
<dbReference type="KEGG" id="tva:4745673"/>
<dbReference type="InterPro" id="IPR013320">
    <property type="entry name" value="ConA-like_dom_sf"/>
</dbReference>
<reference evidence="2" key="1">
    <citation type="submission" date="2006-10" db="EMBL/GenBank/DDBJ databases">
        <authorList>
            <person name="Amadeo P."/>
            <person name="Zhao Q."/>
            <person name="Wortman J."/>
            <person name="Fraser-Liggett C."/>
            <person name="Carlton J."/>
        </authorList>
    </citation>
    <scope>NUCLEOTIDE SEQUENCE</scope>
    <source>
        <strain evidence="2">G3</strain>
    </source>
</reference>
<dbReference type="VEuPathDB" id="TrichDB:TVAG_374890"/>
<name>A2G4A5_TRIV3</name>
<dbReference type="SUPFAM" id="SSF49899">
    <property type="entry name" value="Concanavalin A-like lectins/glucanases"/>
    <property type="match status" value="1"/>
</dbReference>
<gene>
    <name evidence="2" type="ORF">TVAG_374890</name>
</gene>
<evidence type="ECO:0000313" key="3">
    <source>
        <dbReference type="Proteomes" id="UP000001542"/>
    </source>
</evidence>
<evidence type="ECO:0000259" key="1">
    <source>
        <dbReference type="Pfam" id="PF15787"/>
    </source>
</evidence>
<accession>A2G4A5</accession>
<feature type="domain" description="DUF4704" evidence="1">
    <location>
        <begin position="751"/>
        <end position="1026"/>
    </location>
</feature>
<protein>
    <recommendedName>
        <fullName evidence="1">DUF4704 domain-containing protein</fullName>
    </recommendedName>
</protein>
<dbReference type="Pfam" id="PF15787">
    <property type="entry name" value="DUF4704"/>
    <property type="match status" value="1"/>
</dbReference>
<reference evidence="2" key="2">
    <citation type="journal article" date="2007" name="Science">
        <title>Draft genome sequence of the sexually transmitted pathogen Trichomonas vaginalis.</title>
        <authorList>
            <person name="Carlton J.M."/>
            <person name="Hirt R.P."/>
            <person name="Silva J.C."/>
            <person name="Delcher A.L."/>
            <person name="Schatz M."/>
            <person name="Zhao Q."/>
            <person name="Wortman J.R."/>
            <person name="Bidwell S.L."/>
            <person name="Alsmark U.C.M."/>
            <person name="Besteiro S."/>
            <person name="Sicheritz-Ponten T."/>
            <person name="Noel C.J."/>
            <person name="Dacks J.B."/>
            <person name="Foster P.G."/>
            <person name="Simillion C."/>
            <person name="Van de Peer Y."/>
            <person name="Miranda-Saavedra D."/>
            <person name="Barton G.J."/>
            <person name="Westrop G.D."/>
            <person name="Mueller S."/>
            <person name="Dessi D."/>
            <person name="Fiori P.L."/>
            <person name="Ren Q."/>
            <person name="Paulsen I."/>
            <person name="Zhang H."/>
            <person name="Bastida-Corcuera F.D."/>
            <person name="Simoes-Barbosa A."/>
            <person name="Brown M.T."/>
            <person name="Hayes R.D."/>
            <person name="Mukherjee M."/>
            <person name="Okumura C.Y."/>
            <person name="Schneider R."/>
            <person name="Smith A.J."/>
            <person name="Vanacova S."/>
            <person name="Villalvazo M."/>
            <person name="Haas B.J."/>
            <person name="Pertea M."/>
            <person name="Feldblyum T.V."/>
            <person name="Utterback T.R."/>
            <person name="Shu C.L."/>
            <person name="Osoegawa K."/>
            <person name="de Jong P.J."/>
            <person name="Hrdy I."/>
            <person name="Horvathova L."/>
            <person name="Zubacova Z."/>
            <person name="Dolezal P."/>
            <person name="Malik S.B."/>
            <person name="Logsdon J.M. Jr."/>
            <person name="Henze K."/>
            <person name="Gupta A."/>
            <person name="Wang C.C."/>
            <person name="Dunne R.L."/>
            <person name="Upcroft J.A."/>
            <person name="Upcroft P."/>
            <person name="White O."/>
            <person name="Salzberg S.L."/>
            <person name="Tang P."/>
            <person name="Chiu C.-H."/>
            <person name="Lee Y.-S."/>
            <person name="Embley T.M."/>
            <person name="Coombs G.H."/>
            <person name="Mottram J.C."/>
            <person name="Tachezy J."/>
            <person name="Fraser-Liggett C.M."/>
            <person name="Johnson P.J."/>
        </authorList>
    </citation>
    <scope>NUCLEOTIDE SEQUENCE [LARGE SCALE GENOMIC DNA]</scope>
    <source>
        <strain evidence="2">G3</strain>
    </source>
</reference>
<dbReference type="Proteomes" id="UP000001542">
    <property type="component" value="Unassembled WGS sequence"/>
</dbReference>
<keyword evidence="3" id="KW-1185">Reference proteome</keyword>
<evidence type="ECO:0000313" key="2">
    <source>
        <dbReference type="EMBL" id="EAX88018.1"/>
    </source>
</evidence>
<dbReference type="PANTHER" id="PTHR13743">
    <property type="entry name" value="BEIGE/BEACH-RELATED"/>
    <property type="match status" value="1"/>
</dbReference>
<dbReference type="RefSeq" id="XP_001300948.1">
    <property type="nucleotide sequence ID" value="XM_001300947.1"/>
</dbReference>
<organism evidence="2 3">
    <name type="scientific">Trichomonas vaginalis (strain ATCC PRA-98 / G3)</name>
    <dbReference type="NCBI Taxonomy" id="412133"/>
    <lineage>
        <taxon>Eukaryota</taxon>
        <taxon>Metamonada</taxon>
        <taxon>Parabasalia</taxon>
        <taxon>Trichomonadida</taxon>
        <taxon>Trichomonadidae</taxon>
        <taxon>Trichomonas</taxon>
    </lineage>
</organism>
<dbReference type="InterPro" id="IPR050865">
    <property type="entry name" value="BEACH_Domain"/>
</dbReference>
<sequence>MFQNSSEITDYITFPEHQSLLDCISPSLLNSLAIIEEIYLRSQVLSQKFIEVYAKKLPTYFDKENALEQITMFTYVCVVIFQSFPVYINPQALWNNIIFSGHYTAFNPSETYLFLNNFRQLYIRFLVEPQKCTCSYFFKRAAEYPLIFAEMVHRLIQYSLHKYIDPAKAAQITVGLMNPLIQYRDMEYTEPIIKARKAVITFLIRCFRQKETAYAFFVNKDFLRKAFCLFFENSLVKGILSIFFNYINSSQKIENITEIVEIINEFVMNVFQKMPTSEGLKLLVSFLKELNDSLMYKPQYVNNFISLIELLCKKVITLGDDVDREDILIQVISLMAVTSHEHSIKIRELTAIEAAILSLNNNNPKNDIMIKLAQIIAKRPLSFVLPNFDIQQPNVLILFLRIYLKSEKLMDVINFLINLCDFSPENCTKCHDGDLDIFIIDVIDQWRINGGISNEIVNRMLDLLLKIILVTASVSVMQKFFSLFCPINGQNLPYYFSDIISTFNRALISVNKSPLAYIMVDNNSSAKIHGVNADNLNNGLTFSFWFYPIQNNVVTWKQYLFICQDSNGHCLKLILQNKTLIVRLQKGYDHYKGTFELHYSNLMWQLISISYKIGNDDDIGCSFTCFINGKMSKRLNRFPMIEFKNPLNVLINECSKNRPIMEKPCRIGQIILTSELNLNEMQTIVDDGPRGLQTMPLSLIFAIEGVENNGYFGFVNKFTKGITIESKLKNVREDTRFALILVNMVKIENIIPLFALINLTSPQNEKVPFLLENFIDILKNILLLGQMAQNYFVEANGFSIISHLLTKSDTSNLTYKIYLRFYDLLQVITKTSLQKQLYDEILLNENLWILATPKNHLMILRHWARIISDENLITEIKTLRYFLYVLKKFYYFKPSDDSFIVKERPQNLSIDDCRRSIYEVMTFLVSQQKFDDFDFKAIDFNAMISEEEESLSLLSYLSNLVFSHETPSYFYEICFNNLKLLYKFIEESHDAKVLLTINVISEIFKRIPEKRDKLKVTVIECMKLLDVNVISQSFFTQILSLTNGGFPEFLPLVIWSAINCGKSTAMDLIKSLKPNAFYKTDLTSLFWSIVLLYFVEKSDRQTVISFLLQIFNDNWKDLFFTLQAVGLGFKVKKTMEELRFLFVKMILEKVDDKNLNDIFVISSHFILFHQQSSHFISSEFENQKVFAVKSKKRDVISFSKPKNEEEILDDYFKGTNVKKTISLSNISHFVDENKTLSLNINNKNQWKDEDFAKRLLQILLNNPKQEFVNFILILSYFMRKNQLKNSNLTFLTPLDSIQPFFESKEELQFSAALIDPKVT</sequence>